<keyword evidence="2" id="KW-1185">Reference proteome</keyword>
<gene>
    <name evidence="1" type="ORF">JP09_000210</name>
</gene>
<evidence type="ECO:0000313" key="1">
    <source>
        <dbReference type="EMBL" id="PPD59138.1"/>
    </source>
</evidence>
<comment type="caution">
    <text evidence="1">The sequence shown here is derived from an EMBL/GenBank/DDBJ whole genome shotgun (WGS) entry which is preliminary data.</text>
</comment>
<name>A0A2P5P9Z9_9CHLR</name>
<organism evidence="1 2">
    <name type="scientific">Dehalogenimonas etheniformans</name>
    <dbReference type="NCBI Taxonomy" id="1536648"/>
    <lineage>
        <taxon>Bacteria</taxon>
        <taxon>Bacillati</taxon>
        <taxon>Chloroflexota</taxon>
        <taxon>Dehalococcoidia</taxon>
        <taxon>Dehalococcoidales</taxon>
        <taxon>Dehalococcoidaceae</taxon>
        <taxon>Dehalogenimonas</taxon>
    </lineage>
</organism>
<reference evidence="1 2" key="1">
    <citation type="journal article" date="2017" name="ISME J.">
        <title>Grape pomace compost harbors organohalide-respiring Dehalogenimonas species with novel reductive dehalogenase genes.</title>
        <authorList>
            <person name="Yang Y."/>
            <person name="Higgins S.A."/>
            <person name="Yan J."/>
            <person name="Simsir B."/>
            <person name="Chourey K."/>
            <person name="Iyer R."/>
            <person name="Hettich R.L."/>
            <person name="Baldwin B."/>
            <person name="Ogles D.M."/>
            <person name="Loffler F.E."/>
        </authorList>
    </citation>
    <scope>NUCLEOTIDE SEQUENCE [LARGE SCALE GENOMIC DNA]</scope>
    <source>
        <strain evidence="1 2">GP</strain>
    </source>
</reference>
<proteinExistence type="predicted"/>
<dbReference type="AlphaFoldDB" id="A0A2P5P9Z9"/>
<sequence>MAIDLIHALRLGQSRPKDQENAVKAYAQAICLSVALGGMLIFFSQMSDFGCQREGIVTLLGNFGVLFANLDSWSNFDLFGSQS</sequence>
<evidence type="ECO:0000313" key="2">
    <source>
        <dbReference type="Proteomes" id="UP000235653"/>
    </source>
</evidence>
<accession>A0A2P5P9Z9</accession>
<dbReference type="EMBL" id="JQAN02000001">
    <property type="protein sequence ID" value="PPD59138.1"/>
    <property type="molecule type" value="Genomic_DNA"/>
</dbReference>
<dbReference type="RefSeq" id="WP_102331372.1">
    <property type="nucleotide sequence ID" value="NZ_CP058566.2"/>
</dbReference>
<dbReference type="Proteomes" id="UP000235653">
    <property type="component" value="Unassembled WGS sequence"/>
</dbReference>
<protein>
    <submittedName>
        <fullName evidence="1">Uncharacterized protein</fullName>
    </submittedName>
</protein>